<protein>
    <submittedName>
        <fullName evidence="1">Uncharacterized protein</fullName>
    </submittedName>
</protein>
<dbReference type="AlphaFoldDB" id="A0A6A5ADJ2"/>
<evidence type="ECO:0000313" key="1">
    <source>
        <dbReference type="EMBL" id="KAF0762669.1"/>
    </source>
</evidence>
<dbReference type="EMBL" id="VJMI01007896">
    <property type="protein sequence ID" value="KAF0762669.1"/>
    <property type="molecule type" value="Genomic_DNA"/>
</dbReference>
<name>A0A6A5ADJ2_APHAT</name>
<gene>
    <name evidence="1" type="ORF">AaE_003277</name>
</gene>
<reference evidence="1 2" key="1">
    <citation type="submission" date="2019-06" db="EMBL/GenBank/DDBJ databases">
        <title>Genomics analysis of Aphanomyces spp. identifies a new class of oomycete effector associated with host adaptation.</title>
        <authorList>
            <person name="Gaulin E."/>
        </authorList>
    </citation>
    <scope>NUCLEOTIDE SEQUENCE [LARGE SCALE GENOMIC DNA]</scope>
    <source>
        <strain evidence="1 2">E</strain>
    </source>
</reference>
<sequence>MTNRFEFSESEIATLKGLGREVCTIVAYAARRTDKSTVRWTSVKPTLTTDPVDLYVGECPVNDTLTFMCGVTRVRGVSVEQIASLLNAHADHAPAFHAAFYGDLIHYEKLVSIRAQSKQFPRHAISVKSATMPSPSRSVAPRDFVYLE</sequence>
<dbReference type="VEuPathDB" id="FungiDB:H257_03169"/>
<accession>A0A6A5ADJ2</accession>
<comment type="caution">
    <text evidence="1">The sequence shown here is derived from an EMBL/GenBank/DDBJ whole genome shotgun (WGS) entry which is preliminary data.</text>
</comment>
<feature type="non-terminal residue" evidence="1">
    <location>
        <position position="148"/>
    </location>
</feature>
<evidence type="ECO:0000313" key="2">
    <source>
        <dbReference type="Proteomes" id="UP000469452"/>
    </source>
</evidence>
<proteinExistence type="predicted"/>
<organism evidence="1 2">
    <name type="scientific">Aphanomyces astaci</name>
    <name type="common">Crayfish plague agent</name>
    <dbReference type="NCBI Taxonomy" id="112090"/>
    <lineage>
        <taxon>Eukaryota</taxon>
        <taxon>Sar</taxon>
        <taxon>Stramenopiles</taxon>
        <taxon>Oomycota</taxon>
        <taxon>Saprolegniomycetes</taxon>
        <taxon>Saprolegniales</taxon>
        <taxon>Verrucalvaceae</taxon>
        <taxon>Aphanomyces</taxon>
    </lineage>
</organism>
<dbReference type="Proteomes" id="UP000469452">
    <property type="component" value="Unassembled WGS sequence"/>
</dbReference>